<proteinExistence type="predicted"/>
<organism evidence="2 3">
    <name type="scientific">Laccaria amethystina LaAM-08-1</name>
    <dbReference type="NCBI Taxonomy" id="1095629"/>
    <lineage>
        <taxon>Eukaryota</taxon>
        <taxon>Fungi</taxon>
        <taxon>Dikarya</taxon>
        <taxon>Basidiomycota</taxon>
        <taxon>Agaricomycotina</taxon>
        <taxon>Agaricomycetes</taxon>
        <taxon>Agaricomycetidae</taxon>
        <taxon>Agaricales</taxon>
        <taxon>Agaricineae</taxon>
        <taxon>Hydnangiaceae</taxon>
        <taxon>Laccaria</taxon>
    </lineage>
</organism>
<feature type="region of interest" description="Disordered" evidence="1">
    <location>
        <begin position="89"/>
        <end position="109"/>
    </location>
</feature>
<evidence type="ECO:0000313" key="2">
    <source>
        <dbReference type="EMBL" id="KIJ99785.1"/>
    </source>
</evidence>
<dbReference type="AlphaFoldDB" id="A0A0C9X425"/>
<name>A0A0C9X425_9AGAR</name>
<evidence type="ECO:0000313" key="3">
    <source>
        <dbReference type="Proteomes" id="UP000054477"/>
    </source>
</evidence>
<keyword evidence="3" id="KW-1185">Reference proteome</keyword>
<dbReference type="EMBL" id="KN838639">
    <property type="protein sequence ID" value="KIJ99785.1"/>
    <property type="molecule type" value="Genomic_DNA"/>
</dbReference>
<reference evidence="3" key="2">
    <citation type="submission" date="2015-01" db="EMBL/GenBank/DDBJ databases">
        <title>Evolutionary Origins and Diversification of the Mycorrhizal Mutualists.</title>
        <authorList>
            <consortium name="DOE Joint Genome Institute"/>
            <consortium name="Mycorrhizal Genomics Consortium"/>
            <person name="Kohler A."/>
            <person name="Kuo A."/>
            <person name="Nagy L.G."/>
            <person name="Floudas D."/>
            <person name="Copeland A."/>
            <person name="Barry K.W."/>
            <person name="Cichocki N."/>
            <person name="Veneault-Fourrey C."/>
            <person name="LaButti K."/>
            <person name="Lindquist E.A."/>
            <person name="Lipzen A."/>
            <person name="Lundell T."/>
            <person name="Morin E."/>
            <person name="Murat C."/>
            <person name="Riley R."/>
            <person name="Ohm R."/>
            <person name="Sun H."/>
            <person name="Tunlid A."/>
            <person name="Henrissat B."/>
            <person name="Grigoriev I.V."/>
            <person name="Hibbett D.S."/>
            <person name="Martin F."/>
        </authorList>
    </citation>
    <scope>NUCLEOTIDE SEQUENCE [LARGE SCALE GENOMIC DNA]</scope>
    <source>
        <strain evidence="3">LaAM-08-1</strain>
    </source>
</reference>
<reference evidence="2 3" key="1">
    <citation type="submission" date="2014-04" db="EMBL/GenBank/DDBJ databases">
        <authorList>
            <consortium name="DOE Joint Genome Institute"/>
            <person name="Kuo A."/>
            <person name="Kohler A."/>
            <person name="Nagy L.G."/>
            <person name="Floudas D."/>
            <person name="Copeland A."/>
            <person name="Barry K.W."/>
            <person name="Cichocki N."/>
            <person name="Veneault-Fourrey C."/>
            <person name="LaButti K."/>
            <person name="Lindquist E.A."/>
            <person name="Lipzen A."/>
            <person name="Lundell T."/>
            <person name="Morin E."/>
            <person name="Murat C."/>
            <person name="Sun H."/>
            <person name="Tunlid A."/>
            <person name="Henrissat B."/>
            <person name="Grigoriev I.V."/>
            <person name="Hibbett D.S."/>
            <person name="Martin F."/>
            <person name="Nordberg H.P."/>
            <person name="Cantor M.N."/>
            <person name="Hua S.X."/>
        </authorList>
    </citation>
    <scope>NUCLEOTIDE SEQUENCE [LARGE SCALE GENOMIC DNA]</scope>
    <source>
        <strain evidence="2 3">LaAM-08-1</strain>
    </source>
</reference>
<feature type="compositionally biased region" description="Polar residues" evidence="1">
    <location>
        <begin position="95"/>
        <end position="109"/>
    </location>
</feature>
<evidence type="ECO:0000256" key="1">
    <source>
        <dbReference type="SAM" id="MobiDB-lite"/>
    </source>
</evidence>
<dbReference type="HOGENOM" id="CLU_2184385_0_0_1"/>
<sequence length="109" mass="12100">MLSLVYFSFDLLPKFFPGMVIATPFTSVVLLEPTKLPQSPRACNQRLSLTIFFALPFIYKLPTGYLLEATANRTEQTFDVAGIFDDTQPDGANALQKNSTNHARSRPSA</sequence>
<gene>
    <name evidence="2" type="ORF">K443DRAFT_8121</name>
</gene>
<dbReference type="Proteomes" id="UP000054477">
    <property type="component" value="Unassembled WGS sequence"/>
</dbReference>
<accession>A0A0C9X425</accession>
<protein>
    <submittedName>
        <fullName evidence="2">Uncharacterized protein</fullName>
    </submittedName>
</protein>